<keyword evidence="9" id="KW-1185">Reference proteome</keyword>
<dbReference type="Pfam" id="PF00248">
    <property type="entry name" value="Aldo_ket_red"/>
    <property type="match status" value="1"/>
</dbReference>
<evidence type="ECO:0000313" key="8">
    <source>
        <dbReference type="EnsemblMetazoa" id="XP_014253730.1"/>
    </source>
</evidence>
<dbReference type="RefSeq" id="XP_014253730.1">
    <property type="nucleotide sequence ID" value="XM_014398244.2"/>
</dbReference>
<evidence type="ECO:0000256" key="3">
    <source>
        <dbReference type="ARBA" id="ARBA00023002"/>
    </source>
</evidence>
<dbReference type="InterPro" id="IPR020471">
    <property type="entry name" value="AKR"/>
</dbReference>
<dbReference type="Proteomes" id="UP000494040">
    <property type="component" value="Unassembled WGS sequence"/>
</dbReference>
<dbReference type="EnsemblMetazoa" id="XM_014398244.2">
    <property type="protein sequence ID" value="XP_014253730.1"/>
    <property type="gene ID" value="LOC106669004"/>
</dbReference>
<dbReference type="PROSITE" id="PS00798">
    <property type="entry name" value="ALDOKETO_REDUCTASE_1"/>
    <property type="match status" value="1"/>
</dbReference>
<dbReference type="InterPro" id="IPR036812">
    <property type="entry name" value="NAD(P)_OxRdtase_dom_sf"/>
</dbReference>
<evidence type="ECO:0000313" key="9">
    <source>
        <dbReference type="Proteomes" id="UP000494040"/>
    </source>
</evidence>
<dbReference type="Gene3D" id="3.20.20.100">
    <property type="entry name" value="NADP-dependent oxidoreductase domain"/>
    <property type="match status" value="1"/>
</dbReference>
<feature type="domain" description="NADP-dependent oxidoreductase" evidence="7">
    <location>
        <begin position="21"/>
        <end position="303"/>
    </location>
</feature>
<proteinExistence type="inferred from homology"/>
<dbReference type="OrthoDB" id="416253at2759"/>
<evidence type="ECO:0000259" key="7">
    <source>
        <dbReference type="Pfam" id="PF00248"/>
    </source>
</evidence>
<dbReference type="SUPFAM" id="SSF51430">
    <property type="entry name" value="NAD(P)-linked oxidoreductase"/>
    <property type="match status" value="1"/>
</dbReference>
<keyword evidence="3" id="KW-0560">Oxidoreductase</keyword>
<reference evidence="8" key="1">
    <citation type="submission" date="2022-01" db="UniProtKB">
        <authorList>
            <consortium name="EnsemblMetazoa"/>
        </authorList>
    </citation>
    <scope>IDENTIFICATION</scope>
</reference>
<evidence type="ECO:0000256" key="1">
    <source>
        <dbReference type="ARBA" id="ARBA00007905"/>
    </source>
</evidence>
<feature type="active site" description="Proton donor" evidence="4">
    <location>
        <position position="54"/>
    </location>
</feature>
<dbReference type="InterPro" id="IPR023210">
    <property type="entry name" value="NADP_OxRdtase_dom"/>
</dbReference>
<evidence type="ECO:0000256" key="5">
    <source>
        <dbReference type="PIRSR" id="PIRSR000097-2"/>
    </source>
</evidence>
<feature type="site" description="Lowers pKa of active site Tyr" evidence="6">
    <location>
        <position position="83"/>
    </location>
</feature>
<dbReference type="PANTHER" id="PTHR11732">
    <property type="entry name" value="ALDO/KETO REDUCTASE"/>
    <property type="match status" value="1"/>
</dbReference>
<dbReference type="PRINTS" id="PR00069">
    <property type="entry name" value="ALDKETRDTASE"/>
</dbReference>
<dbReference type="PROSITE" id="PS00063">
    <property type="entry name" value="ALDOKETO_REDUCTASE_3"/>
    <property type="match status" value="1"/>
</dbReference>
<comment type="similarity">
    <text evidence="1">Belongs to the aldo/keto reductase family.</text>
</comment>
<evidence type="ECO:0000256" key="4">
    <source>
        <dbReference type="PIRSR" id="PIRSR000097-1"/>
    </source>
</evidence>
<dbReference type="GeneID" id="106669004"/>
<accession>A0A8I6S0T5</accession>
<dbReference type="InterPro" id="IPR018170">
    <property type="entry name" value="Aldo/ket_reductase_CS"/>
</dbReference>
<evidence type="ECO:0000256" key="2">
    <source>
        <dbReference type="ARBA" id="ARBA00022857"/>
    </source>
</evidence>
<organism evidence="8 9">
    <name type="scientific">Cimex lectularius</name>
    <name type="common">Bed bug</name>
    <name type="synonym">Acanthia lectularia</name>
    <dbReference type="NCBI Taxonomy" id="79782"/>
    <lineage>
        <taxon>Eukaryota</taxon>
        <taxon>Metazoa</taxon>
        <taxon>Ecdysozoa</taxon>
        <taxon>Arthropoda</taxon>
        <taxon>Hexapoda</taxon>
        <taxon>Insecta</taxon>
        <taxon>Pterygota</taxon>
        <taxon>Neoptera</taxon>
        <taxon>Paraneoptera</taxon>
        <taxon>Hemiptera</taxon>
        <taxon>Heteroptera</taxon>
        <taxon>Panheteroptera</taxon>
        <taxon>Cimicomorpha</taxon>
        <taxon>Cimicidae</taxon>
        <taxon>Cimex</taxon>
    </lineage>
</organism>
<protein>
    <recommendedName>
        <fullName evidence="7">NADP-dependent oxidoreductase domain-containing protein</fullName>
    </recommendedName>
</protein>
<dbReference type="KEGG" id="clec:106669004"/>
<dbReference type="GO" id="GO:0016491">
    <property type="term" value="F:oxidoreductase activity"/>
    <property type="evidence" value="ECO:0007669"/>
    <property type="project" value="UniProtKB-KW"/>
</dbReference>
<dbReference type="FunFam" id="3.20.20.100:FF:000006">
    <property type="entry name" value="Aldo-keto reductase family 1 member A1"/>
    <property type="match status" value="1"/>
</dbReference>
<dbReference type="OMA" id="TYGNEEA"/>
<feature type="binding site" evidence="5">
    <location>
        <position position="116"/>
    </location>
    <ligand>
        <name>substrate</name>
    </ligand>
</feature>
<evidence type="ECO:0000256" key="6">
    <source>
        <dbReference type="PIRSR" id="PIRSR000097-3"/>
    </source>
</evidence>
<dbReference type="AlphaFoldDB" id="A0A8I6S0T5"/>
<keyword evidence="2" id="KW-0521">NADP</keyword>
<dbReference type="PROSITE" id="PS00062">
    <property type="entry name" value="ALDOKETO_REDUCTASE_2"/>
    <property type="match status" value="1"/>
</dbReference>
<sequence>MPGVFSPKSTVDAVNMKMPVVGLGTWQATDKETEVAISAAIDAGYRHIDTAYVYMNEAGIGNALEKIMASGEVKREDLFIVTKLPSFANRPEYVETYLKKSLTALKLMYVDLYLIHSPVGFVHTDNIGSLANYTLDYDTDLLKLWKAMEKQVDAGRAKAIGVSNFNLKQVQRIVENCRIKPANNQVELHIYLQQKELVQYCKKNGVTVCAYAPLGSPSLSSFTKQIGLSTEGMDVLKPMEDPVVCEIAKKHGKSPSQVLLRFMVESGVAVIPKSTNPERIKQNFEIFDFELTSDEHQRLVELDKGPAGRMFNKGFFATLKSHPEYPFEN</sequence>
<name>A0A8I6S0T5_CIMLE</name>
<dbReference type="PIRSF" id="PIRSF000097">
    <property type="entry name" value="AKR"/>
    <property type="match status" value="1"/>
</dbReference>